<sequence>MVNPGAGANAASAYRPRDVVNAPAIKQRIRERSAARGDSEEIAAWLANHFYRHVIGNLDADPPAVQPVSTQAELLRLHRRAEPAAWALERLREHAARQPLSPDRPAADGSAPLWWVEPDSAPLWWVEPDSAPLLALESRLLEFLSTRRGTALEGKLQRINCPQALARWTLEHLAFARRSDSGWAEHRPGAVRPLLRGQLGVFVEFDAQSPDLRAEMAYESQMMRHCLGQFSERGALRGGYGEHYAEACEQGRLRLFSYRTGTAQPRITVSAQVRDDGRLRIDQIKGKQNRPPIARYLADVLALLNHLDTDGEAPADALAMGIVRRPAQLLATGSAAAWCAASELHTEAEQLWLLQSHPALLEQLDIRSPLMQWLVAARRDTVPVPAFERMPRSTALQQSLELARRRAGSPATPGTPGRTGNPR</sequence>
<dbReference type="HOGENOM" id="CLU_056912_0_0_4"/>
<protein>
    <recommendedName>
        <fullName evidence="4">Collagen alpha-1(I) chain</fullName>
    </recommendedName>
</protein>
<gene>
    <name evidence="2" type="ordered locus">Daci_1513</name>
</gene>
<dbReference type="STRING" id="398578.Daci_1513"/>
<dbReference type="eggNOG" id="ENOG502ZAIV">
    <property type="taxonomic scope" value="Bacteria"/>
</dbReference>
<evidence type="ECO:0000313" key="3">
    <source>
        <dbReference type="Proteomes" id="UP000000784"/>
    </source>
</evidence>
<dbReference type="KEGG" id="dac:Daci_1513"/>
<reference evidence="3" key="2">
    <citation type="submission" date="2007-11" db="EMBL/GenBank/DDBJ databases">
        <title>Complete sequence of Delftia acidovorans DSM 14801 / SPH-1.</title>
        <authorList>
            <person name="Copeland A."/>
            <person name="Lucas S."/>
            <person name="Lapidus A."/>
            <person name="Barry K."/>
            <person name="Glavina del Rio T."/>
            <person name="Dalin E."/>
            <person name="Tice H."/>
            <person name="Pitluck S."/>
            <person name="Lowry S."/>
            <person name="Clum A."/>
            <person name="Schmutz J."/>
            <person name="Larimer F."/>
            <person name="Land M."/>
            <person name="Hauser L."/>
            <person name="Kyrpides N."/>
            <person name="Kim E."/>
            <person name="Schleheck D."/>
            <person name="Richardson P."/>
        </authorList>
    </citation>
    <scope>NUCLEOTIDE SEQUENCE [LARGE SCALE GENOMIC DNA]</scope>
    <source>
        <strain evidence="3">DSM 14801 / SPH-1</strain>
    </source>
</reference>
<feature type="region of interest" description="Disordered" evidence="1">
    <location>
        <begin position="399"/>
        <end position="423"/>
    </location>
</feature>
<evidence type="ECO:0000313" key="2">
    <source>
        <dbReference type="EMBL" id="ABX34157.1"/>
    </source>
</evidence>
<accession>A9BUP9</accession>
<dbReference type="AlphaFoldDB" id="A9BUP9"/>
<reference evidence="2 3" key="1">
    <citation type="journal article" date="2004" name="Appl. Environ. Microbiol.">
        <title>Mineralization of individual congeners of linear alkylbenzenesulfonate by defined pairs of heterotrophic bacteria.</title>
        <authorList>
            <person name="Schleheck D."/>
            <person name="Knepper T.P."/>
            <person name="Fischer K."/>
            <person name="Cook A.M."/>
        </authorList>
    </citation>
    <scope>NUCLEOTIDE SEQUENCE [LARGE SCALE GENOMIC DNA]</scope>
    <source>
        <strain evidence="3">DSM 14801 / SPH-1</strain>
    </source>
</reference>
<proteinExistence type="predicted"/>
<evidence type="ECO:0000256" key="1">
    <source>
        <dbReference type="SAM" id="MobiDB-lite"/>
    </source>
</evidence>
<dbReference type="Proteomes" id="UP000000784">
    <property type="component" value="Chromosome"/>
</dbReference>
<name>A9BUP9_DELAS</name>
<dbReference type="EMBL" id="CP000884">
    <property type="protein sequence ID" value="ABX34157.1"/>
    <property type="molecule type" value="Genomic_DNA"/>
</dbReference>
<evidence type="ECO:0008006" key="4">
    <source>
        <dbReference type="Google" id="ProtNLM"/>
    </source>
</evidence>
<organism evidence="2 3">
    <name type="scientific">Delftia acidovorans (strain DSM 14801 / SPH-1)</name>
    <dbReference type="NCBI Taxonomy" id="398578"/>
    <lineage>
        <taxon>Bacteria</taxon>
        <taxon>Pseudomonadati</taxon>
        <taxon>Pseudomonadota</taxon>
        <taxon>Betaproteobacteria</taxon>
        <taxon>Burkholderiales</taxon>
        <taxon>Comamonadaceae</taxon>
        <taxon>Delftia</taxon>
    </lineage>
</organism>
<keyword evidence="3" id="KW-1185">Reference proteome</keyword>